<dbReference type="SUPFAM" id="SSF81901">
    <property type="entry name" value="HCP-like"/>
    <property type="match status" value="1"/>
</dbReference>
<accession>A0ABW3IHH1</accession>
<name>A0ABW3IHH1_9FLAO</name>
<dbReference type="Pfam" id="PF11138">
    <property type="entry name" value="DUF2911"/>
    <property type="match status" value="1"/>
</dbReference>
<dbReference type="EMBL" id="JBHTJP010000034">
    <property type="protein sequence ID" value="MFD0976970.1"/>
    <property type="molecule type" value="Genomic_DNA"/>
</dbReference>
<organism evidence="1 2">
    <name type="scientific">Salinimicrobium gaetbulicola</name>
    <dbReference type="NCBI Taxonomy" id="999702"/>
    <lineage>
        <taxon>Bacteria</taxon>
        <taxon>Pseudomonadati</taxon>
        <taxon>Bacteroidota</taxon>
        <taxon>Flavobacteriia</taxon>
        <taxon>Flavobacteriales</taxon>
        <taxon>Flavobacteriaceae</taxon>
        <taxon>Salinimicrobium</taxon>
    </lineage>
</organism>
<gene>
    <name evidence="1" type="ORF">ACFQ1G_09210</name>
</gene>
<dbReference type="RefSeq" id="WP_380738853.1">
    <property type="nucleotide sequence ID" value="NZ_JBHTJP010000034.1"/>
</dbReference>
<proteinExistence type="predicted"/>
<dbReference type="InterPro" id="IPR011990">
    <property type="entry name" value="TPR-like_helical_dom_sf"/>
</dbReference>
<protein>
    <submittedName>
        <fullName evidence="1">DUF2911 domain-containing protein</fullName>
    </submittedName>
</protein>
<keyword evidence="2" id="KW-1185">Reference proteome</keyword>
<evidence type="ECO:0000313" key="2">
    <source>
        <dbReference type="Proteomes" id="UP001597100"/>
    </source>
</evidence>
<dbReference type="InterPro" id="IPR021314">
    <property type="entry name" value="DUF2911"/>
</dbReference>
<dbReference type="Proteomes" id="UP001597100">
    <property type="component" value="Unassembled WGS sequence"/>
</dbReference>
<evidence type="ECO:0000313" key="1">
    <source>
        <dbReference type="EMBL" id="MFD0976970.1"/>
    </source>
</evidence>
<reference evidence="2" key="1">
    <citation type="journal article" date="2019" name="Int. J. Syst. Evol. Microbiol.">
        <title>The Global Catalogue of Microorganisms (GCM) 10K type strain sequencing project: providing services to taxonomists for standard genome sequencing and annotation.</title>
        <authorList>
            <consortium name="The Broad Institute Genomics Platform"/>
            <consortium name="The Broad Institute Genome Sequencing Center for Infectious Disease"/>
            <person name="Wu L."/>
            <person name="Ma J."/>
        </authorList>
    </citation>
    <scope>NUCLEOTIDE SEQUENCE [LARGE SCALE GENOMIC DNA]</scope>
    <source>
        <strain evidence="2">CCUG 60898</strain>
    </source>
</reference>
<comment type="caution">
    <text evidence="1">The sequence shown here is derived from an EMBL/GenBank/DDBJ whole genome shotgun (WGS) entry which is preliminary data.</text>
</comment>
<dbReference type="Gene3D" id="1.25.40.10">
    <property type="entry name" value="Tetratricopeptide repeat domain"/>
    <property type="match status" value="1"/>
</dbReference>
<sequence>MKNIFLFLFAGLLTSSLTGQIKTPAPSPAAKIEQQVGLTNFTVSYSRPGMKGRAIFGDLVPYGETWRTGANANTTISFDTKITVNGKELEKGTYAIYTVPKKDSWDIIFYQDSNNWGVPQNWDESKVVLKAGADLDTLPFEVETFTIMFGDLKNDSAVLSFIWGSTAASLKMNVPTDEMALSSIERVMNGPSAGDYFSAASYYHDEKKDLDKAYEWIKKAVELGDPNAFWVLRRKALIEADLGMKKEAIATAKKSLEIAEKAGNKDYVKMNKESLEEWGTK</sequence>